<accession>Q13FA4</accession>
<evidence type="ECO:0000256" key="1">
    <source>
        <dbReference type="SAM" id="MobiDB-lite"/>
    </source>
</evidence>
<keyword evidence="3" id="KW-1185">Reference proteome</keyword>
<dbReference type="AlphaFoldDB" id="Q13FA4"/>
<dbReference type="KEGG" id="bxe:Bxe_C1387"/>
<evidence type="ECO:0000313" key="2">
    <source>
        <dbReference type="EMBL" id="ABE37235.1"/>
    </source>
</evidence>
<reference evidence="2 3" key="1">
    <citation type="journal article" date="2006" name="Proc. Natl. Acad. Sci. U.S.A.">
        <title>Burkholderia xenovorans LB400 harbors a multi-replicon, 9.73-Mbp genome shaped for versatility.</title>
        <authorList>
            <person name="Chain P.S."/>
            <person name="Denef V.J."/>
            <person name="Konstantinidis K.T."/>
            <person name="Vergez L.M."/>
            <person name="Agullo L."/>
            <person name="Reyes V.L."/>
            <person name="Hauser L."/>
            <person name="Cordova M."/>
            <person name="Gomez L."/>
            <person name="Gonzalez M."/>
            <person name="Land M."/>
            <person name="Lao V."/>
            <person name="Larimer F."/>
            <person name="LiPuma J.J."/>
            <person name="Mahenthiralingam E."/>
            <person name="Malfatti S.A."/>
            <person name="Marx C.J."/>
            <person name="Parnell J.J."/>
            <person name="Ramette A."/>
            <person name="Richardson P."/>
            <person name="Seeger M."/>
            <person name="Smith D."/>
            <person name="Spilker T."/>
            <person name="Sul W.J."/>
            <person name="Tsoi T.V."/>
            <person name="Ulrich L.E."/>
            <person name="Zhulin I.B."/>
            <person name="Tiedje J.M."/>
        </authorList>
    </citation>
    <scope>NUCLEOTIDE SEQUENCE [LARGE SCALE GENOMIC DNA]</scope>
    <source>
        <strain evidence="2 3">LB400</strain>
    </source>
</reference>
<name>Q13FA4_PARXL</name>
<gene>
    <name evidence="2" type="ORF">Bxe_C1387</name>
</gene>
<sequence length="148" mass="16685">MFLQARACRAPDYACLPARRDDKEFTISGCILRNDEAGHVLRLLHMGRNAESRFDRRNNLDRREFHRRRGSGRTARGTSGITASIASGPYSRRRVFHKLFQQGAQRRSIADRESAMKARGKAADAKGWIVKPLKGNSALETFKKLANG</sequence>
<organism evidence="2 3">
    <name type="scientific">Paraburkholderia xenovorans (strain LB400)</name>
    <dbReference type="NCBI Taxonomy" id="266265"/>
    <lineage>
        <taxon>Bacteria</taxon>
        <taxon>Pseudomonadati</taxon>
        <taxon>Pseudomonadota</taxon>
        <taxon>Betaproteobacteria</taxon>
        <taxon>Burkholderiales</taxon>
        <taxon>Burkholderiaceae</taxon>
        <taxon>Paraburkholderia</taxon>
    </lineage>
</organism>
<evidence type="ECO:0000313" key="3">
    <source>
        <dbReference type="Proteomes" id="UP000001817"/>
    </source>
</evidence>
<feature type="region of interest" description="Disordered" evidence="1">
    <location>
        <begin position="64"/>
        <end position="85"/>
    </location>
</feature>
<proteinExistence type="predicted"/>
<protein>
    <submittedName>
        <fullName evidence="2">Uncharacterized protein</fullName>
    </submittedName>
</protein>
<dbReference type="Proteomes" id="UP000001817">
    <property type="component" value="Chromosome 3"/>
</dbReference>
<dbReference type="EMBL" id="CP000272">
    <property type="protein sequence ID" value="ABE37235.1"/>
    <property type="molecule type" value="Genomic_DNA"/>
</dbReference>